<sequence>MRRKLLTIGLALAVAVNLVGCDPASPIQDAGKKSTGTLEPVKPEQPAAEKTEEPTGPTAPAPEVKGGPEAAQPDSKSTDAPVEPGKPTVEGSKSTAPREPDKPKTPTLTRGDISIKVGATLPEFVLPDLKGNKTCASDIITGHKLTFINFWTTT</sequence>
<accession>A0A1M5C7D4</accession>
<reference evidence="4" key="1">
    <citation type="submission" date="2016-11" db="EMBL/GenBank/DDBJ databases">
        <authorList>
            <person name="Varghese N."/>
            <person name="Submissions S."/>
        </authorList>
    </citation>
    <scope>NUCLEOTIDE SEQUENCE [LARGE SCALE GENOMIC DNA]</scope>
    <source>
        <strain evidence="4">DSM 12395</strain>
    </source>
</reference>
<evidence type="ECO:0000313" key="3">
    <source>
        <dbReference type="EMBL" id="SHF50668.1"/>
    </source>
</evidence>
<organism evidence="3 4">
    <name type="scientific">Desulforamulus putei DSM 12395</name>
    <dbReference type="NCBI Taxonomy" id="1121429"/>
    <lineage>
        <taxon>Bacteria</taxon>
        <taxon>Bacillati</taxon>
        <taxon>Bacillota</taxon>
        <taxon>Clostridia</taxon>
        <taxon>Eubacteriales</taxon>
        <taxon>Peptococcaceae</taxon>
        <taxon>Desulforamulus</taxon>
    </lineage>
</organism>
<feature type="region of interest" description="Disordered" evidence="1">
    <location>
        <begin position="22"/>
        <end position="111"/>
    </location>
</feature>
<name>A0A1M5C7D4_9FIRM</name>
<keyword evidence="2" id="KW-0732">Signal</keyword>
<feature type="compositionally biased region" description="Low complexity" evidence="1">
    <location>
        <begin position="54"/>
        <end position="63"/>
    </location>
</feature>
<dbReference type="RefSeq" id="WP_073240018.1">
    <property type="nucleotide sequence ID" value="NZ_FQUY01000029.1"/>
</dbReference>
<protein>
    <recommendedName>
        <fullName evidence="5">AhpC/TSA family protein</fullName>
    </recommendedName>
</protein>
<keyword evidence="4" id="KW-1185">Reference proteome</keyword>
<gene>
    <name evidence="3" type="ORF">SAMN02745133_02827</name>
</gene>
<feature type="chain" id="PRO_5039155466" description="AhpC/TSA family protein" evidence="2">
    <location>
        <begin position="21"/>
        <end position="154"/>
    </location>
</feature>
<dbReference type="AlphaFoldDB" id="A0A1M5C7D4"/>
<dbReference type="STRING" id="1121429.SAMN02745133_02827"/>
<proteinExistence type="predicted"/>
<dbReference type="OrthoDB" id="1787050at2"/>
<evidence type="ECO:0000256" key="2">
    <source>
        <dbReference type="SAM" id="SignalP"/>
    </source>
</evidence>
<evidence type="ECO:0000256" key="1">
    <source>
        <dbReference type="SAM" id="MobiDB-lite"/>
    </source>
</evidence>
<evidence type="ECO:0000313" key="4">
    <source>
        <dbReference type="Proteomes" id="UP000184148"/>
    </source>
</evidence>
<evidence type="ECO:0008006" key="5">
    <source>
        <dbReference type="Google" id="ProtNLM"/>
    </source>
</evidence>
<feature type="signal peptide" evidence="2">
    <location>
        <begin position="1"/>
        <end position="20"/>
    </location>
</feature>
<dbReference type="EMBL" id="FQUY01000029">
    <property type="protein sequence ID" value="SHF50668.1"/>
    <property type="molecule type" value="Genomic_DNA"/>
</dbReference>
<dbReference type="Proteomes" id="UP000184148">
    <property type="component" value="Unassembled WGS sequence"/>
</dbReference>